<gene>
    <name evidence="3" type="ORF">SVUK_LOCUS8277</name>
</gene>
<dbReference type="InterPro" id="IPR035369">
    <property type="entry name" value="Nrap_D4"/>
</dbReference>
<dbReference type="GO" id="GO:0034456">
    <property type="term" value="C:UTP-C complex"/>
    <property type="evidence" value="ECO:0007669"/>
    <property type="project" value="TreeGrafter"/>
</dbReference>
<dbReference type="PANTHER" id="PTHR17972">
    <property type="entry name" value="NUCLEOLAR RNA-ASSOCIATED PROTEIN"/>
    <property type="match status" value="1"/>
</dbReference>
<name>A0A3P7J0Z7_STRVU</name>
<dbReference type="GO" id="GO:0003723">
    <property type="term" value="F:RNA binding"/>
    <property type="evidence" value="ECO:0007669"/>
    <property type="project" value="UniProtKB-KW"/>
</dbReference>
<sequence length="157" mass="17117">DFGLPAGCISWRSAFPTGFSSPKEVSTRITTAFANLSGILRAAKGLPLMITNIHGISPYLRDTEPCAAEVLCTTDQGHIEDGHRMPAQRAVPPYTGAVTVHLKLEYSGKWGSTIEGIRQLSAAFYIEIGKYLREKHKLIAVPTMDQLLVVKVGFFAL</sequence>
<evidence type="ECO:0000259" key="2">
    <source>
        <dbReference type="Pfam" id="PF17405"/>
    </source>
</evidence>
<dbReference type="InterPro" id="IPR005554">
    <property type="entry name" value="NOL6/Upt22"/>
</dbReference>
<dbReference type="Proteomes" id="UP000270094">
    <property type="component" value="Unassembled WGS sequence"/>
</dbReference>
<dbReference type="AlphaFoldDB" id="A0A3P7J0Z7"/>
<proteinExistence type="inferred from homology"/>
<feature type="domain" description="Nrap protein" evidence="2">
    <location>
        <begin position="22"/>
        <end position="138"/>
    </location>
</feature>
<feature type="non-terminal residue" evidence="3">
    <location>
        <position position="1"/>
    </location>
</feature>
<keyword evidence="1" id="KW-0694">RNA-binding</keyword>
<reference evidence="3 4" key="1">
    <citation type="submission" date="2018-11" db="EMBL/GenBank/DDBJ databases">
        <authorList>
            <consortium name="Pathogen Informatics"/>
        </authorList>
    </citation>
    <scope>NUCLEOTIDE SEQUENCE [LARGE SCALE GENOMIC DNA]</scope>
</reference>
<keyword evidence="1" id="KW-0539">Nucleus</keyword>
<dbReference type="EMBL" id="UYYB01029817">
    <property type="protein sequence ID" value="VDM73279.1"/>
    <property type="molecule type" value="Genomic_DNA"/>
</dbReference>
<accession>A0A3P7J0Z7</accession>
<evidence type="ECO:0000313" key="3">
    <source>
        <dbReference type="EMBL" id="VDM73279.1"/>
    </source>
</evidence>
<protein>
    <recommendedName>
        <fullName evidence="1">Nucleolar protein 6</fullName>
    </recommendedName>
</protein>
<dbReference type="PANTHER" id="PTHR17972:SF0">
    <property type="entry name" value="NUCLEOLAR PROTEIN 6"/>
    <property type="match status" value="1"/>
</dbReference>
<dbReference type="Pfam" id="PF17405">
    <property type="entry name" value="Nrap_D4"/>
    <property type="match status" value="1"/>
</dbReference>
<comment type="subcellular location">
    <subcellularLocation>
        <location evidence="1">Nucleus</location>
        <location evidence="1">Nucleolus</location>
    </subcellularLocation>
</comment>
<organism evidence="3 4">
    <name type="scientific">Strongylus vulgaris</name>
    <name type="common">Blood worm</name>
    <dbReference type="NCBI Taxonomy" id="40348"/>
    <lineage>
        <taxon>Eukaryota</taxon>
        <taxon>Metazoa</taxon>
        <taxon>Ecdysozoa</taxon>
        <taxon>Nematoda</taxon>
        <taxon>Chromadorea</taxon>
        <taxon>Rhabditida</taxon>
        <taxon>Rhabditina</taxon>
        <taxon>Rhabditomorpha</taxon>
        <taxon>Strongyloidea</taxon>
        <taxon>Strongylidae</taxon>
        <taxon>Strongylus</taxon>
    </lineage>
</organism>
<dbReference type="GO" id="GO:0032545">
    <property type="term" value="C:CURI complex"/>
    <property type="evidence" value="ECO:0007669"/>
    <property type="project" value="TreeGrafter"/>
</dbReference>
<dbReference type="GO" id="GO:0006364">
    <property type="term" value="P:rRNA processing"/>
    <property type="evidence" value="ECO:0007669"/>
    <property type="project" value="TreeGrafter"/>
</dbReference>
<dbReference type="GO" id="GO:0032040">
    <property type="term" value="C:small-subunit processome"/>
    <property type="evidence" value="ECO:0007669"/>
    <property type="project" value="TreeGrafter"/>
</dbReference>
<evidence type="ECO:0000256" key="1">
    <source>
        <dbReference type="RuleBase" id="RU364032"/>
    </source>
</evidence>
<keyword evidence="4" id="KW-1185">Reference proteome</keyword>
<dbReference type="OrthoDB" id="5839285at2759"/>
<dbReference type="GO" id="GO:0006409">
    <property type="term" value="P:tRNA export from nucleus"/>
    <property type="evidence" value="ECO:0007669"/>
    <property type="project" value="TreeGrafter"/>
</dbReference>
<evidence type="ECO:0000313" key="4">
    <source>
        <dbReference type="Proteomes" id="UP000270094"/>
    </source>
</evidence>
<comment type="similarity">
    <text evidence="1">Belongs to the NRAP family.</text>
</comment>